<keyword evidence="2" id="KW-1185">Reference proteome</keyword>
<dbReference type="EMBL" id="JAVTLL010000033">
    <property type="protein sequence ID" value="MDT7846304.1"/>
    <property type="molecule type" value="Genomic_DNA"/>
</dbReference>
<dbReference type="PANTHER" id="PTHR38733:SF1">
    <property type="entry name" value="TYPE IV METHYL-DIRECTED RESTRICTION ENZYME ECOKMCRBC"/>
    <property type="match status" value="1"/>
</dbReference>
<evidence type="ECO:0008006" key="3">
    <source>
        <dbReference type="Google" id="ProtNLM"/>
    </source>
</evidence>
<dbReference type="Proteomes" id="UP001257948">
    <property type="component" value="Unassembled WGS sequence"/>
</dbReference>
<proteinExistence type="predicted"/>
<dbReference type="PANTHER" id="PTHR38733">
    <property type="entry name" value="PROTEIN MCRC"/>
    <property type="match status" value="1"/>
</dbReference>
<comment type="caution">
    <text evidence="1">The sequence shown here is derived from an EMBL/GenBank/DDBJ whole genome shotgun (WGS) entry which is preliminary data.</text>
</comment>
<reference evidence="2" key="1">
    <citation type="submission" date="2023-07" db="EMBL/GenBank/DDBJ databases">
        <title>Draft genome sequence of the endophytic actinobacterium Streptomyces justiciae WPN32, a potential antibiotic producer.</title>
        <authorList>
            <person name="Yasawong M."/>
            <person name="Pana W."/>
            <person name="Ganta P."/>
            <person name="Santapan N."/>
            <person name="Songngamsuk T."/>
            <person name="Phatcharaharikarn M."/>
            <person name="Kerdtoob S."/>
            <person name="Nantapong N."/>
        </authorList>
    </citation>
    <scope>NUCLEOTIDE SEQUENCE [LARGE SCALE GENOMIC DNA]</scope>
    <source>
        <strain evidence="2">WPN32</strain>
    </source>
</reference>
<dbReference type="RefSeq" id="WP_314206656.1">
    <property type="nucleotide sequence ID" value="NZ_JAVTLL010000033.1"/>
</dbReference>
<dbReference type="Pfam" id="PF10117">
    <property type="entry name" value="McrBC"/>
    <property type="match status" value="1"/>
</dbReference>
<gene>
    <name evidence="1" type="ORF">RQC66_36870</name>
</gene>
<sequence length="397" mass="43594">MRTTTYGRVQLTHQEVGFSLEELSDLPWFQSRVASVRPSRFGFDLEVGPYAGTIVVHSDLIITIDEMVPGTVEACLNLSSSGRRQASQASQPGTTLPPLAAIAQIFSTMVERELASGPQKEYVATSAHSSRVRGKIHVGETVRTLWSRGRHDLLAIRYRNLSEDTEVNRYLLSACNRAEHLLNEHREAKATVRKCMQMLSGAQMLPHPSFPSLPPGSRVDLSELLRTAETIIHGVPFNFRSADTSPFSAWVNIDRIFEEAVRTLCQDAAPGNFTVTNGKSQKVSLFHALEGEAEPMPKRADPDIVIHGDGRTGLLDAKYRKSGEKVTEDEIYQLIAHAGAFSADAAALVTPALHGPPGIRRLGRVSTGCPIDVIAVNPTEAEEMRDLIGHWMARLTQ</sequence>
<accession>A0ABU3M5U6</accession>
<protein>
    <recommendedName>
        <fullName evidence="3">Restriction endonuclease</fullName>
    </recommendedName>
</protein>
<organism evidence="1 2">
    <name type="scientific">Streptomyces justiciae</name>
    <dbReference type="NCBI Taxonomy" id="2780140"/>
    <lineage>
        <taxon>Bacteria</taxon>
        <taxon>Bacillati</taxon>
        <taxon>Actinomycetota</taxon>
        <taxon>Actinomycetes</taxon>
        <taxon>Kitasatosporales</taxon>
        <taxon>Streptomycetaceae</taxon>
        <taxon>Streptomyces</taxon>
    </lineage>
</organism>
<evidence type="ECO:0000313" key="1">
    <source>
        <dbReference type="EMBL" id="MDT7846304.1"/>
    </source>
</evidence>
<dbReference type="InterPro" id="IPR019292">
    <property type="entry name" value="McrC"/>
</dbReference>
<name>A0ABU3M5U6_9ACTN</name>
<evidence type="ECO:0000313" key="2">
    <source>
        <dbReference type="Proteomes" id="UP001257948"/>
    </source>
</evidence>